<reference evidence="1" key="1">
    <citation type="submission" date="2014-11" db="EMBL/GenBank/DDBJ databases">
        <authorList>
            <person name="Amaro Gonzalez C."/>
        </authorList>
    </citation>
    <scope>NUCLEOTIDE SEQUENCE</scope>
</reference>
<proteinExistence type="predicted"/>
<reference evidence="1" key="2">
    <citation type="journal article" date="2015" name="Fish Shellfish Immunol.">
        <title>Early steps in the European eel (Anguilla anguilla)-Vibrio vulnificus interaction in the gills: Role of the RtxA13 toxin.</title>
        <authorList>
            <person name="Callol A."/>
            <person name="Pajuelo D."/>
            <person name="Ebbesson L."/>
            <person name="Teles M."/>
            <person name="MacKenzie S."/>
            <person name="Amaro C."/>
        </authorList>
    </citation>
    <scope>NUCLEOTIDE SEQUENCE</scope>
</reference>
<accession>A0A0E9WUI5</accession>
<sequence>MCKYIVVSCYVECCTHFLCQCRFNTE</sequence>
<protein>
    <submittedName>
        <fullName evidence="1">Uncharacterized protein</fullName>
    </submittedName>
</protein>
<organism evidence="1">
    <name type="scientific">Anguilla anguilla</name>
    <name type="common">European freshwater eel</name>
    <name type="synonym">Muraena anguilla</name>
    <dbReference type="NCBI Taxonomy" id="7936"/>
    <lineage>
        <taxon>Eukaryota</taxon>
        <taxon>Metazoa</taxon>
        <taxon>Chordata</taxon>
        <taxon>Craniata</taxon>
        <taxon>Vertebrata</taxon>
        <taxon>Euteleostomi</taxon>
        <taxon>Actinopterygii</taxon>
        <taxon>Neopterygii</taxon>
        <taxon>Teleostei</taxon>
        <taxon>Anguilliformes</taxon>
        <taxon>Anguillidae</taxon>
        <taxon>Anguilla</taxon>
    </lineage>
</organism>
<evidence type="ECO:0000313" key="1">
    <source>
        <dbReference type="EMBL" id="JAH93200.1"/>
    </source>
</evidence>
<dbReference type="EMBL" id="GBXM01015377">
    <property type="protein sequence ID" value="JAH93200.1"/>
    <property type="molecule type" value="Transcribed_RNA"/>
</dbReference>
<dbReference type="AlphaFoldDB" id="A0A0E9WUI5"/>
<name>A0A0E9WUI5_ANGAN</name>